<reference evidence="3" key="1">
    <citation type="submission" date="2023-06" db="EMBL/GenBank/DDBJ databases">
        <title>Genome-scale phylogeny and comparative genomics of the fungal order Sordariales.</title>
        <authorList>
            <consortium name="Lawrence Berkeley National Laboratory"/>
            <person name="Hensen N."/>
            <person name="Bonometti L."/>
            <person name="Westerberg I."/>
            <person name="Brannstrom I.O."/>
            <person name="Guillou S."/>
            <person name="Cros-Aarteil S."/>
            <person name="Calhoun S."/>
            <person name="Haridas S."/>
            <person name="Kuo A."/>
            <person name="Mondo S."/>
            <person name="Pangilinan J."/>
            <person name="Riley R."/>
            <person name="Labutti K."/>
            <person name="Andreopoulos B."/>
            <person name="Lipzen A."/>
            <person name="Chen C."/>
            <person name="Yanf M."/>
            <person name="Daum C."/>
            <person name="Ng V."/>
            <person name="Clum A."/>
            <person name="Steindorff A."/>
            <person name="Ohm R."/>
            <person name="Martin F."/>
            <person name="Silar P."/>
            <person name="Natvig D."/>
            <person name="Lalanne C."/>
            <person name="Gautier V."/>
            <person name="Ament-Velasquez S.L."/>
            <person name="Kruys A."/>
            <person name="Hutchinson M.I."/>
            <person name="Powell A.J."/>
            <person name="Barry K."/>
            <person name="Miller A.N."/>
            <person name="Grigoriev I.V."/>
            <person name="Debuchy R."/>
            <person name="Gladieux P."/>
            <person name="Thoren M.H."/>
            <person name="Johannesson H."/>
        </authorList>
    </citation>
    <scope>NUCLEOTIDE SEQUENCE</scope>
    <source>
        <strain evidence="3">CBS 606.72</strain>
    </source>
</reference>
<dbReference type="InterPro" id="IPR036291">
    <property type="entry name" value="NAD(P)-bd_dom_sf"/>
</dbReference>
<evidence type="ECO:0000259" key="1">
    <source>
        <dbReference type="Pfam" id="PF03446"/>
    </source>
</evidence>
<feature type="domain" description="6-phosphogluconate dehydrogenase NADP-binding" evidence="1">
    <location>
        <begin position="7"/>
        <end position="113"/>
    </location>
</feature>
<organism evidence="3 4">
    <name type="scientific">Immersiella caudata</name>
    <dbReference type="NCBI Taxonomy" id="314043"/>
    <lineage>
        <taxon>Eukaryota</taxon>
        <taxon>Fungi</taxon>
        <taxon>Dikarya</taxon>
        <taxon>Ascomycota</taxon>
        <taxon>Pezizomycotina</taxon>
        <taxon>Sordariomycetes</taxon>
        <taxon>Sordariomycetidae</taxon>
        <taxon>Sordariales</taxon>
        <taxon>Lasiosphaeriaceae</taxon>
        <taxon>Immersiella</taxon>
    </lineage>
</organism>
<dbReference type="SUPFAM" id="SSF51735">
    <property type="entry name" value="NAD(P)-binding Rossmann-fold domains"/>
    <property type="match status" value="1"/>
</dbReference>
<dbReference type="EMBL" id="JAULSU010000004">
    <property type="protein sequence ID" value="KAK0620753.1"/>
    <property type="molecule type" value="Genomic_DNA"/>
</dbReference>
<dbReference type="PANTHER" id="PTHR43580:SF2">
    <property type="entry name" value="CYTOKINE-LIKE NUCLEAR FACTOR N-PAC"/>
    <property type="match status" value="1"/>
</dbReference>
<dbReference type="InterPro" id="IPR013328">
    <property type="entry name" value="6PGD_dom2"/>
</dbReference>
<feature type="non-terminal residue" evidence="3">
    <location>
        <position position="297"/>
    </location>
</feature>
<feature type="domain" description="NADPH-dependent reductive aminase-like C-terminal" evidence="2">
    <location>
        <begin position="168"/>
        <end position="282"/>
    </location>
</feature>
<dbReference type="Proteomes" id="UP001175000">
    <property type="component" value="Unassembled WGS sequence"/>
</dbReference>
<dbReference type="Gene3D" id="3.40.50.720">
    <property type="entry name" value="NAD(P)-binding Rossmann-like Domain"/>
    <property type="match status" value="1"/>
</dbReference>
<protein>
    <recommendedName>
        <fullName evidence="5">6-phosphogluconate dehydrogenase NADP-binding domain-containing protein</fullName>
    </recommendedName>
</protein>
<evidence type="ECO:0000313" key="3">
    <source>
        <dbReference type="EMBL" id="KAK0620753.1"/>
    </source>
</evidence>
<dbReference type="InterPro" id="IPR051265">
    <property type="entry name" value="HIBADH-related_NP60_sf"/>
</dbReference>
<dbReference type="Pfam" id="PF21761">
    <property type="entry name" value="RedAm-like_C"/>
    <property type="match status" value="1"/>
</dbReference>
<evidence type="ECO:0000259" key="2">
    <source>
        <dbReference type="Pfam" id="PF21761"/>
    </source>
</evidence>
<evidence type="ECO:0000313" key="4">
    <source>
        <dbReference type="Proteomes" id="UP001175000"/>
    </source>
</evidence>
<dbReference type="PANTHER" id="PTHR43580">
    <property type="entry name" value="OXIDOREDUCTASE GLYR1-RELATED"/>
    <property type="match status" value="1"/>
</dbReference>
<proteinExistence type="predicted"/>
<dbReference type="Pfam" id="PF03446">
    <property type="entry name" value="NAD_binding_2"/>
    <property type="match status" value="1"/>
</dbReference>
<dbReference type="AlphaFoldDB" id="A0AA40C161"/>
<keyword evidence="4" id="KW-1185">Reference proteome</keyword>
<dbReference type="GO" id="GO:0050661">
    <property type="term" value="F:NADP binding"/>
    <property type="evidence" value="ECO:0007669"/>
    <property type="project" value="InterPro"/>
</dbReference>
<dbReference type="InterPro" id="IPR006115">
    <property type="entry name" value="6PGDH_NADP-bd"/>
</dbReference>
<name>A0AA40C161_9PEZI</name>
<dbReference type="InterPro" id="IPR048666">
    <property type="entry name" value="RedAm-like_C"/>
</dbReference>
<sequence>MATIQGITFIGIGNMGLASVQALVKANTPVTIWNRTTSSPKVQSAIAAGATRAPSLSAAISANSLIIICLLDYPTIASLFSPLPSSTFTNKTIINLTNGTPRQSTTMQTFFKQERQASSYFDGAIMVTPQMVGTPHSMLFISGEDSPSFQSISNTLMPIGKPEYLGPDITSASRFDLAALSAMYGMFAGGMTGMGLLKRGPGSPKIGQTVKEQIVPIVGALVEYLGLLAEAWDGERWGDSMGNPMGMQVQGVRNIVTACREEGVDGGVLEVLRRQMEGVVESFGADSGLAGLGVLLL</sequence>
<dbReference type="Gene3D" id="1.10.1040.10">
    <property type="entry name" value="N-(1-d-carboxylethyl)-l-norvaline Dehydrogenase, domain 2"/>
    <property type="match status" value="1"/>
</dbReference>
<evidence type="ECO:0008006" key="5">
    <source>
        <dbReference type="Google" id="ProtNLM"/>
    </source>
</evidence>
<gene>
    <name evidence="3" type="ORF">B0T14DRAFT_411221</name>
</gene>
<accession>A0AA40C161</accession>
<comment type="caution">
    <text evidence="3">The sequence shown here is derived from an EMBL/GenBank/DDBJ whole genome shotgun (WGS) entry which is preliminary data.</text>
</comment>